<evidence type="ECO:0000313" key="5">
    <source>
        <dbReference type="Proteomes" id="UP000539064"/>
    </source>
</evidence>
<evidence type="ECO:0000313" key="1">
    <source>
        <dbReference type="EMBL" id="MBC1565642.1"/>
    </source>
</evidence>
<accession>A0A7X1CM75</accession>
<dbReference type="Proteomes" id="UP000529446">
    <property type="component" value="Unassembled WGS sequence"/>
</dbReference>
<dbReference type="EMBL" id="JAARXI010000013">
    <property type="protein sequence ID" value="MBC2118279.1"/>
    <property type="molecule type" value="Genomic_DNA"/>
</dbReference>
<evidence type="ECO:0000313" key="4">
    <source>
        <dbReference type="Proteomes" id="UP000529446"/>
    </source>
</evidence>
<protein>
    <submittedName>
        <fullName evidence="2">Uncharacterized protein</fullName>
    </submittedName>
</protein>
<sequence length="90" mass="10385">MSSTVSSMWTLLYYFQKHRKLVIDRDSGVPTLLEKFPQKYIQITIEKLQNTGFIWVVYSKSGEVALYITPAGKRLAARIGKVHRPIDNLE</sequence>
<dbReference type="RefSeq" id="WP_185415066.1">
    <property type="nucleotide sequence ID" value="NZ_JAARRT010000015.1"/>
</dbReference>
<dbReference type="EMBL" id="JAARRU010000002">
    <property type="protein sequence ID" value="MBC1565642.1"/>
    <property type="molecule type" value="Genomic_DNA"/>
</dbReference>
<dbReference type="Proteomes" id="UP000539064">
    <property type="component" value="Unassembled WGS sequence"/>
</dbReference>
<evidence type="ECO:0000313" key="6">
    <source>
        <dbReference type="Proteomes" id="UP000586951"/>
    </source>
</evidence>
<dbReference type="EMBL" id="JAARVG010000010">
    <property type="protein sequence ID" value="MBC1794006.1"/>
    <property type="molecule type" value="Genomic_DNA"/>
</dbReference>
<proteinExistence type="predicted"/>
<organism evidence="2 5">
    <name type="scientific">Listeria booriae</name>
    <dbReference type="NCBI Taxonomy" id="1552123"/>
    <lineage>
        <taxon>Bacteria</taxon>
        <taxon>Bacillati</taxon>
        <taxon>Bacillota</taxon>
        <taxon>Bacilli</taxon>
        <taxon>Bacillales</taxon>
        <taxon>Listeriaceae</taxon>
        <taxon>Listeria</taxon>
    </lineage>
</organism>
<gene>
    <name evidence="1" type="ORF">HB907_09500</name>
    <name evidence="2" type="ORF">HCA52_11295</name>
    <name evidence="3" type="ORF">HCB06_16720</name>
</gene>
<dbReference type="Proteomes" id="UP000586951">
    <property type="component" value="Unassembled WGS sequence"/>
</dbReference>
<name>A0A7X1CM75_9LIST</name>
<evidence type="ECO:0000313" key="2">
    <source>
        <dbReference type="EMBL" id="MBC1794006.1"/>
    </source>
</evidence>
<evidence type="ECO:0000313" key="3">
    <source>
        <dbReference type="EMBL" id="MBC2118279.1"/>
    </source>
</evidence>
<reference evidence="4 5" key="1">
    <citation type="submission" date="2020-03" db="EMBL/GenBank/DDBJ databases">
        <title>Soil Listeria distribution.</title>
        <authorList>
            <person name="Liao J."/>
            <person name="Wiedmann M."/>
        </authorList>
    </citation>
    <scope>NUCLEOTIDE SEQUENCE [LARGE SCALE GENOMIC DNA]</scope>
    <source>
        <strain evidence="3 4">FSL L7-0360</strain>
        <strain evidence="2 5">FSL L7-0978</strain>
        <strain evidence="1 6">FSL L7-1427</strain>
    </source>
</reference>
<dbReference type="AlphaFoldDB" id="A0A7X1CM75"/>
<comment type="caution">
    <text evidence="2">The sequence shown here is derived from an EMBL/GenBank/DDBJ whole genome shotgun (WGS) entry which is preliminary data.</text>
</comment>